<name>A0A0M9VNT4_9BASI</name>
<comment type="caution">
    <text evidence="1">The sequence shown here is derived from an EMBL/GenBank/DDBJ whole genome shotgun (WGS) entry which is preliminary data.</text>
</comment>
<dbReference type="Pfam" id="PF01501">
    <property type="entry name" value="Glyco_transf_8"/>
    <property type="match status" value="1"/>
</dbReference>
<dbReference type="PANTHER" id="PTHR11183">
    <property type="entry name" value="GLYCOGENIN SUBFAMILY MEMBER"/>
    <property type="match status" value="1"/>
</dbReference>
<dbReference type="STRING" id="77020.A0A0M9VNT4"/>
<dbReference type="Proteomes" id="UP000037751">
    <property type="component" value="Unassembled WGS sequence"/>
</dbReference>
<keyword evidence="2" id="KW-1185">Reference proteome</keyword>
<dbReference type="RefSeq" id="XP_017991331.1">
    <property type="nucleotide sequence ID" value="XM_018136415.1"/>
</dbReference>
<sequence>MITPSVDASTRDILRKLGCRLRDVEPWDISTDTEILAHARFTNVWTKLRAMELFEYDRVVLIDSDMLVMQNMDELMDLTLAPGTIAAGMACTCNPNGIPTYPSDWVPDNCGFQLPHPPRPEELERPTHHLLNSGLVVMEPSAEQAKALHTYVHMHPERVSAYRFPDQDLLADVYRGKYTPLPWYYNALKTIRRCHENIWDDGQVRNIHYILEKPWHLGPLAPHEDADAHLHLLWWEAYQSLASDPAAVGLTQDDWATMIAPHVNESSVTPI</sequence>
<dbReference type="Gene3D" id="3.90.550.10">
    <property type="entry name" value="Spore Coat Polysaccharide Biosynthesis Protein SpsA, Chain A"/>
    <property type="match status" value="1"/>
</dbReference>
<dbReference type="GO" id="GO:0016757">
    <property type="term" value="F:glycosyltransferase activity"/>
    <property type="evidence" value="ECO:0007669"/>
    <property type="project" value="InterPro"/>
</dbReference>
<dbReference type="VEuPathDB" id="FungiDB:Malapachy_1919"/>
<dbReference type="SUPFAM" id="SSF53448">
    <property type="entry name" value="Nucleotide-diphospho-sugar transferases"/>
    <property type="match status" value="1"/>
</dbReference>
<dbReference type="AlphaFoldDB" id="A0A0M9VNT4"/>
<dbReference type="InterPro" id="IPR002495">
    <property type="entry name" value="Glyco_trans_8"/>
</dbReference>
<keyword evidence="1" id="KW-0808">Transferase</keyword>
<dbReference type="InterPro" id="IPR029044">
    <property type="entry name" value="Nucleotide-diphossugar_trans"/>
</dbReference>
<dbReference type="GeneID" id="28728290"/>
<gene>
    <name evidence="1" type="ORF">Malapachy_1919</name>
</gene>
<proteinExistence type="predicted"/>
<protein>
    <submittedName>
        <fullName evidence="1">Glycosyltransferase family 8 protein</fullName>
    </submittedName>
</protein>
<dbReference type="OrthoDB" id="2014201at2759"/>
<dbReference type="EMBL" id="LGAV01000005">
    <property type="protein sequence ID" value="KOS13699.1"/>
    <property type="molecule type" value="Genomic_DNA"/>
</dbReference>
<organism evidence="1 2">
    <name type="scientific">Malassezia pachydermatis</name>
    <dbReference type="NCBI Taxonomy" id="77020"/>
    <lineage>
        <taxon>Eukaryota</taxon>
        <taxon>Fungi</taxon>
        <taxon>Dikarya</taxon>
        <taxon>Basidiomycota</taxon>
        <taxon>Ustilaginomycotina</taxon>
        <taxon>Malasseziomycetes</taxon>
        <taxon>Malasseziales</taxon>
        <taxon>Malasseziaceae</taxon>
        <taxon>Malassezia</taxon>
    </lineage>
</organism>
<evidence type="ECO:0000313" key="2">
    <source>
        <dbReference type="Proteomes" id="UP000037751"/>
    </source>
</evidence>
<accession>A0A0M9VNT4</accession>
<reference evidence="1 2" key="1">
    <citation type="submission" date="2015-07" db="EMBL/GenBank/DDBJ databases">
        <title>Draft Genome Sequence of Malassezia furfur CBS1878 and Malassezia pachydermatis CBS1879.</title>
        <authorList>
            <person name="Triana S."/>
            <person name="Ohm R."/>
            <person name="Gonzalez A."/>
            <person name="DeCock H."/>
            <person name="Restrepo S."/>
            <person name="Celis A."/>
        </authorList>
    </citation>
    <scope>NUCLEOTIDE SEQUENCE [LARGE SCALE GENOMIC DNA]</scope>
    <source>
        <strain evidence="1 2">CBS 1879</strain>
    </source>
</reference>
<dbReference type="InterPro" id="IPR050587">
    <property type="entry name" value="GNT1/Glycosyltrans_8"/>
</dbReference>
<evidence type="ECO:0000313" key="1">
    <source>
        <dbReference type="EMBL" id="KOS13699.1"/>
    </source>
</evidence>